<dbReference type="Pfam" id="PF00342">
    <property type="entry name" value="PGI"/>
    <property type="match status" value="1"/>
</dbReference>
<dbReference type="InterPro" id="IPR035476">
    <property type="entry name" value="SIS_PGI_1"/>
</dbReference>
<keyword evidence="11" id="KW-1185">Reference proteome</keyword>
<evidence type="ECO:0000256" key="9">
    <source>
        <dbReference type="RuleBase" id="RU000612"/>
    </source>
</evidence>
<dbReference type="UniPathway" id="UPA00109">
    <property type="reaction ID" value="UER00181"/>
</dbReference>
<dbReference type="GO" id="GO:0048029">
    <property type="term" value="F:monosaccharide binding"/>
    <property type="evidence" value="ECO:0007669"/>
    <property type="project" value="TreeGrafter"/>
</dbReference>
<evidence type="ECO:0000256" key="8">
    <source>
        <dbReference type="ARBA" id="ARBA00029321"/>
    </source>
</evidence>
<reference evidence="10 11" key="1">
    <citation type="journal article" date="2018" name="Plant J.">
        <title>Genome sequences of Chlorella sorokiniana UTEX 1602 and Micractinium conductrix SAG 241.80: implications to maltose excretion by a green alga.</title>
        <authorList>
            <person name="Arriola M.B."/>
            <person name="Velmurugan N."/>
            <person name="Zhang Y."/>
            <person name="Plunkett M.H."/>
            <person name="Hondzo H."/>
            <person name="Barney B.M."/>
        </authorList>
    </citation>
    <scope>NUCLEOTIDE SEQUENCE [LARGE SCALE GENOMIC DNA]</scope>
    <source>
        <strain evidence="10 11">SAG 241.80</strain>
    </source>
</reference>
<dbReference type="Proteomes" id="UP000239649">
    <property type="component" value="Unassembled WGS sequence"/>
</dbReference>
<dbReference type="PRINTS" id="PR00662">
    <property type="entry name" value="G6PISOMERASE"/>
</dbReference>
<dbReference type="InterPro" id="IPR018189">
    <property type="entry name" value="Phosphoglucose_isomerase_CS"/>
</dbReference>
<dbReference type="FunFam" id="3.40.50.10490:FF:000031">
    <property type="entry name" value="Glucose-6-phosphate isomerase"/>
    <property type="match status" value="1"/>
</dbReference>
<dbReference type="EMBL" id="LHPF02000006">
    <property type="protein sequence ID" value="PSC73667.1"/>
    <property type="molecule type" value="Genomic_DNA"/>
</dbReference>
<dbReference type="GO" id="GO:0097367">
    <property type="term" value="F:carbohydrate derivative binding"/>
    <property type="evidence" value="ECO:0007669"/>
    <property type="project" value="InterPro"/>
</dbReference>
<dbReference type="STRING" id="554055.A0A2P6VHX8"/>
<dbReference type="FunFam" id="3.40.50.10490:FF:000018">
    <property type="entry name" value="Glucose-6-phosphate isomerase"/>
    <property type="match status" value="1"/>
</dbReference>
<dbReference type="Gene3D" id="1.10.1390.10">
    <property type="match status" value="1"/>
</dbReference>
<dbReference type="PANTHER" id="PTHR11469:SF1">
    <property type="entry name" value="GLUCOSE-6-PHOSPHATE ISOMERASE"/>
    <property type="match status" value="1"/>
</dbReference>
<dbReference type="PROSITE" id="PS00765">
    <property type="entry name" value="P_GLUCOSE_ISOMERASE_1"/>
    <property type="match status" value="1"/>
</dbReference>
<dbReference type="CDD" id="cd05016">
    <property type="entry name" value="SIS_PGI_2"/>
    <property type="match status" value="1"/>
</dbReference>
<dbReference type="GO" id="GO:0006096">
    <property type="term" value="P:glycolytic process"/>
    <property type="evidence" value="ECO:0007669"/>
    <property type="project" value="UniProtKB-UniPathway"/>
</dbReference>
<dbReference type="AlphaFoldDB" id="A0A2P6VHX8"/>
<evidence type="ECO:0000313" key="11">
    <source>
        <dbReference type="Proteomes" id="UP000239649"/>
    </source>
</evidence>
<comment type="catalytic activity">
    <reaction evidence="8 9">
        <text>alpha-D-glucose 6-phosphate = beta-D-fructose 6-phosphate</text>
        <dbReference type="Rhea" id="RHEA:11816"/>
        <dbReference type="ChEBI" id="CHEBI:57634"/>
        <dbReference type="ChEBI" id="CHEBI:58225"/>
        <dbReference type="EC" id="5.3.1.9"/>
    </reaction>
</comment>
<dbReference type="GO" id="GO:0051156">
    <property type="term" value="P:glucose 6-phosphate metabolic process"/>
    <property type="evidence" value="ECO:0007669"/>
    <property type="project" value="TreeGrafter"/>
</dbReference>
<dbReference type="GO" id="GO:0004347">
    <property type="term" value="F:glucose-6-phosphate isomerase activity"/>
    <property type="evidence" value="ECO:0007669"/>
    <property type="project" value="UniProtKB-EC"/>
</dbReference>
<proteinExistence type="inferred from homology"/>
<dbReference type="GO" id="GO:0005829">
    <property type="term" value="C:cytosol"/>
    <property type="evidence" value="ECO:0007669"/>
    <property type="project" value="TreeGrafter"/>
</dbReference>
<keyword evidence="6 9" id="KW-0324">Glycolysis</keyword>
<dbReference type="InterPro" id="IPR035482">
    <property type="entry name" value="SIS_PGI_2"/>
</dbReference>
<evidence type="ECO:0000313" key="10">
    <source>
        <dbReference type="EMBL" id="PSC73667.1"/>
    </source>
</evidence>
<comment type="pathway">
    <text evidence="1 9">Carbohydrate degradation; glycolysis; D-glyceraldehyde 3-phosphate and glycerone phosphate from D-glucose: step 2/4.</text>
</comment>
<comment type="similarity">
    <text evidence="2 9">Belongs to the GPI family.</text>
</comment>
<dbReference type="OrthoDB" id="5831190at2759"/>
<dbReference type="NCBIfam" id="NF001211">
    <property type="entry name" value="PRK00179.1"/>
    <property type="match status" value="1"/>
</dbReference>
<dbReference type="HAMAP" id="MF_00473">
    <property type="entry name" value="G6P_isomerase"/>
    <property type="match status" value="1"/>
</dbReference>
<evidence type="ECO:0000256" key="5">
    <source>
        <dbReference type="ARBA" id="ARBA00022490"/>
    </source>
</evidence>
<comment type="caution">
    <text evidence="10">The sequence shown here is derived from an EMBL/GenBank/DDBJ whole genome shotgun (WGS) entry which is preliminary data.</text>
</comment>
<dbReference type="PROSITE" id="PS51463">
    <property type="entry name" value="P_GLUCOSE_ISOMERASE_3"/>
    <property type="match status" value="1"/>
</dbReference>
<name>A0A2P6VHX8_9CHLO</name>
<organism evidence="10 11">
    <name type="scientific">Micractinium conductrix</name>
    <dbReference type="NCBI Taxonomy" id="554055"/>
    <lineage>
        <taxon>Eukaryota</taxon>
        <taxon>Viridiplantae</taxon>
        <taxon>Chlorophyta</taxon>
        <taxon>core chlorophytes</taxon>
        <taxon>Trebouxiophyceae</taxon>
        <taxon>Chlorellales</taxon>
        <taxon>Chlorellaceae</taxon>
        <taxon>Chlorella clade</taxon>
        <taxon>Micractinium</taxon>
    </lineage>
</organism>
<dbReference type="FunFam" id="3.40.50.10490:FF:000048">
    <property type="entry name" value="Glucose-6-phosphate isomerase"/>
    <property type="match status" value="1"/>
</dbReference>
<dbReference type="EC" id="5.3.1.9" evidence="3 9"/>
<dbReference type="InterPro" id="IPR023096">
    <property type="entry name" value="G6P_Isomerase_C"/>
</dbReference>
<dbReference type="CDD" id="cd05015">
    <property type="entry name" value="SIS_PGI_1"/>
    <property type="match status" value="1"/>
</dbReference>
<dbReference type="InterPro" id="IPR001672">
    <property type="entry name" value="G6P_Isomerase"/>
</dbReference>
<gene>
    <name evidence="10" type="ORF">C2E20_2902</name>
</gene>
<sequence>MMSTVDELCEALEVWRCYFQAPDIEDASAHTPPWEPLKLRLEAAVEAARGVQWAQEEAGRTRICWLLAEAGDALAVLAFSPPQQAVDVASGRTLQGPAAAACSFNCVVCGSGSTVGGYSLPKAIGLSGSLLYRFALGWQHLVVAGGRELRLCVQAFGSDDDEERSTKAHPTARYCGEQCSHADWRASHRRVCAELAAERHMSLISDIPQWKALADHVAAVKETHLKDLLQDDARTEAMIREEGGVYLDFCRQNATPETLKLLLDLGEAAGLKGKIEAMFAGQRINATEGRAVLHTALRAPRGADVQEGGRNVVPEVWEVLDKISAFTERVRSGEWKGATGKPLTNVVSIGIGGSALGPLFVHTALSTEPDAMAAASGRRLSFLANVDPVDTVRALHGLDAETTLVVIVSKTFTTAETMLNARTARAWLTERLGADAVAKHMVAVSTNLKAVADFGLDPANAFGFWDWVGGRFSVSSAVGVLPLSLHYGFPVMERFLQGMHAMDTHYRSAPLADNLPALLGLLNVWNSTFLGHATTALLPYQQALQHFAPHIQQLSMESNGKGVALDGTPLPFETGEIDFGEPGTNGQHSFYQLIHQGRVIPAEFIGVVRSQQEVYLQGEKVSSHEELMCNFFAQPDALACGKDAETLRAEGVPDQLVTHKTFSGNRPSLSILLPELNAYTLGQLLSLYEHRVATSGFVWGINSFDQWGVELGKVLANKVRGKVAEARATGRPLGADDGFCSSTSRLLNRFLESKPQAPQAGAPHNFPPGLRQ</sequence>
<evidence type="ECO:0000256" key="6">
    <source>
        <dbReference type="ARBA" id="ARBA00023152"/>
    </source>
</evidence>
<dbReference type="Gene3D" id="3.40.50.10490">
    <property type="entry name" value="Glucose-6-phosphate isomerase like protein, domain 1"/>
    <property type="match status" value="2"/>
</dbReference>
<keyword evidence="4 9" id="KW-0312">Gluconeogenesis</keyword>
<dbReference type="GO" id="GO:0006094">
    <property type="term" value="P:gluconeogenesis"/>
    <property type="evidence" value="ECO:0007669"/>
    <property type="project" value="UniProtKB-KW"/>
</dbReference>
<dbReference type="InterPro" id="IPR046348">
    <property type="entry name" value="SIS_dom_sf"/>
</dbReference>
<evidence type="ECO:0000256" key="3">
    <source>
        <dbReference type="ARBA" id="ARBA00011952"/>
    </source>
</evidence>
<keyword evidence="5" id="KW-0963">Cytoplasm</keyword>
<dbReference type="PROSITE" id="PS00174">
    <property type="entry name" value="P_GLUCOSE_ISOMERASE_2"/>
    <property type="match status" value="1"/>
</dbReference>
<evidence type="ECO:0000256" key="2">
    <source>
        <dbReference type="ARBA" id="ARBA00006604"/>
    </source>
</evidence>
<dbReference type="PANTHER" id="PTHR11469">
    <property type="entry name" value="GLUCOSE-6-PHOSPHATE ISOMERASE"/>
    <property type="match status" value="1"/>
</dbReference>
<evidence type="ECO:0000256" key="7">
    <source>
        <dbReference type="ARBA" id="ARBA00023235"/>
    </source>
</evidence>
<evidence type="ECO:0000256" key="4">
    <source>
        <dbReference type="ARBA" id="ARBA00022432"/>
    </source>
</evidence>
<accession>A0A2P6VHX8</accession>
<evidence type="ECO:0000256" key="1">
    <source>
        <dbReference type="ARBA" id="ARBA00004926"/>
    </source>
</evidence>
<keyword evidence="7 9" id="KW-0413">Isomerase</keyword>
<dbReference type="SUPFAM" id="SSF53697">
    <property type="entry name" value="SIS domain"/>
    <property type="match status" value="1"/>
</dbReference>
<protein>
    <recommendedName>
        <fullName evidence="3 9">Glucose-6-phosphate isomerase</fullName>
        <ecNumber evidence="3 9">5.3.1.9</ecNumber>
    </recommendedName>
</protein>